<gene>
    <name evidence="4" type="ORF">AB8B28_12160</name>
</gene>
<geneLocation type="plasmid" evidence="4">
    <name>unnamed2</name>
</geneLocation>
<keyword evidence="4" id="KW-0614">Plasmid</keyword>
<name>A0AB39V792_9FUSO</name>
<dbReference type="KEGG" id="lala:AB8B28_12160"/>
<comment type="similarity">
    <text evidence="1">Belongs to the initiator RepB protein family.</text>
</comment>
<dbReference type="Pfam" id="PF01051">
    <property type="entry name" value="Rep3_N"/>
    <property type="match status" value="1"/>
</dbReference>
<accession>A0AB39V792</accession>
<dbReference type="Gene3D" id="1.10.10.10">
    <property type="entry name" value="Winged helix-like DNA-binding domain superfamily/Winged helix DNA-binding domain"/>
    <property type="match status" value="2"/>
</dbReference>
<evidence type="ECO:0000313" key="4">
    <source>
        <dbReference type="EMBL" id="XDU63520.1"/>
    </source>
</evidence>
<evidence type="ECO:0000256" key="2">
    <source>
        <dbReference type="SAM" id="MobiDB-lite"/>
    </source>
</evidence>
<proteinExistence type="inferred from homology"/>
<dbReference type="EMBL" id="CP165649">
    <property type="protein sequence ID" value="XDU63520.1"/>
    <property type="molecule type" value="Genomic_DNA"/>
</dbReference>
<dbReference type="InterPro" id="IPR000525">
    <property type="entry name" value="Initiator_Rep_WH1"/>
</dbReference>
<dbReference type="RefSeq" id="WP_369717633.1">
    <property type="nucleotide sequence ID" value="NZ_CP165649.1"/>
</dbReference>
<dbReference type="Pfam" id="PF21205">
    <property type="entry name" value="Rep3_C"/>
    <property type="match status" value="1"/>
</dbReference>
<dbReference type="GO" id="GO:0003887">
    <property type="term" value="F:DNA-directed DNA polymerase activity"/>
    <property type="evidence" value="ECO:0007669"/>
    <property type="project" value="InterPro"/>
</dbReference>
<feature type="region of interest" description="Disordered" evidence="2">
    <location>
        <begin position="237"/>
        <end position="257"/>
    </location>
</feature>
<dbReference type="InterPro" id="IPR036390">
    <property type="entry name" value="WH_DNA-bd_sf"/>
</dbReference>
<protein>
    <submittedName>
        <fullName evidence="4">RepB family plasmid replication initiator protein</fullName>
    </submittedName>
</protein>
<feature type="domain" description="Initiator Rep protein WH1" evidence="3">
    <location>
        <begin position="4"/>
        <end position="149"/>
    </location>
</feature>
<dbReference type="AlphaFoldDB" id="A0AB39V792"/>
<evidence type="ECO:0000259" key="3">
    <source>
        <dbReference type="Pfam" id="PF01051"/>
    </source>
</evidence>
<dbReference type="InterPro" id="IPR036388">
    <property type="entry name" value="WH-like_DNA-bd_sf"/>
</dbReference>
<evidence type="ECO:0000256" key="1">
    <source>
        <dbReference type="ARBA" id="ARBA00038283"/>
    </source>
</evidence>
<dbReference type="SUPFAM" id="SSF46785">
    <property type="entry name" value="Winged helix' DNA-binding domain"/>
    <property type="match status" value="2"/>
</dbReference>
<dbReference type="GO" id="GO:0006270">
    <property type="term" value="P:DNA replication initiation"/>
    <property type="evidence" value="ECO:0007669"/>
    <property type="project" value="InterPro"/>
</dbReference>
<sequence length="361" mass="42809">MNTIVKYNNQFNQIALRNFSSQELDLLISIASKVKEKGIEIIEVSFLELKKYINLKKKHSNIEFMKSIINVNKKLLALNFTFVEGNVVEQFTLFKKFKVDGDNKILYVSVNEDFFFLLNQLTSNFTRFELKEFVTLKSSYTKEFYRRMKQFRKTGFWRCGIEEFRNLLDIPEKYRIIDIDKFVLKPIQKELGEKYELNITKKYGFSGGRGRSRVTGFEFKFSTEKKVDIVTVTEEEDNNNPIPLSKPRKPKKKEETRVVSERKSRIIEAVPKQEKEKTLREKIWDKINENTETIENLEAIYTGLKDKIQFRKLTEKYPQKIEKIKNMNMQLKAIYNIDENDFTQEIIELAEELLGSKAQKK</sequence>
<organism evidence="4">
    <name type="scientific">Leptotrichia alba</name>
    <dbReference type="NCBI Taxonomy" id="3239304"/>
    <lineage>
        <taxon>Bacteria</taxon>
        <taxon>Fusobacteriati</taxon>
        <taxon>Fusobacteriota</taxon>
        <taxon>Fusobacteriia</taxon>
        <taxon>Fusobacteriales</taxon>
        <taxon>Leptotrichiaceae</taxon>
        <taxon>Leptotrichia</taxon>
    </lineage>
</organism>
<reference evidence="4" key="1">
    <citation type="submission" date="2024-07" db="EMBL/GenBank/DDBJ databases">
        <authorList>
            <person name="Li X.-J."/>
            <person name="Wang X."/>
        </authorList>
    </citation>
    <scope>NUCLEOTIDE SEQUENCE</scope>
    <source>
        <strain evidence="4">HSP-536</strain>
        <plasmid evidence="4">unnamed2</plasmid>
    </source>
</reference>